<dbReference type="RefSeq" id="WP_100542101.1">
    <property type="nucleotide sequence ID" value="NZ_PHQY01000321.1"/>
</dbReference>
<protein>
    <recommendedName>
        <fullName evidence="3">Peptidase A2 domain-containing protein</fullName>
    </recommendedName>
</protein>
<organism evidence="1 2">
    <name type="scientific">Lysinibacillus xylanilyticus</name>
    <dbReference type="NCBI Taxonomy" id="582475"/>
    <lineage>
        <taxon>Bacteria</taxon>
        <taxon>Bacillati</taxon>
        <taxon>Bacillota</taxon>
        <taxon>Bacilli</taxon>
        <taxon>Bacillales</taxon>
        <taxon>Bacillaceae</taxon>
        <taxon>Lysinibacillus</taxon>
    </lineage>
</organism>
<dbReference type="EMBL" id="PHQY01000321">
    <property type="protein sequence ID" value="PJO45160.1"/>
    <property type="molecule type" value="Genomic_DNA"/>
</dbReference>
<dbReference type="InterPro" id="IPR021109">
    <property type="entry name" value="Peptidase_aspartic_dom_sf"/>
</dbReference>
<reference evidence="1 2" key="1">
    <citation type="submission" date="2017-11" db="EMBL/GenBank/DDBJ databases">
        <title>Bacterial isolate from king chilli rhizosphere.</title>
        <authorList>
            <person name="Takhelmayum P."/>
            <person name="Sarangthem I."/>
        </authorList>
    </citation>
    <scope>NUCLEOTIDE SEQUENCE [LARGE SCALE GENOMIC DNA]</scope>
    <source>
        <strain evidence="2">t26</strain>
    </source>
</reference>
<dbReference type="SUPFAM" id="SSF50630">
    <property type="entry name" value="Acid proteases"/>
    <property type="match status" value="1"/>
</dbReference>
<comment type="caution">
    <text evidence="1">The sequence shown here is derived from an EMBL/GenBank/DDBJ whole genome shotgun (WGS) entry which is preliminary data.</text>
</comment>
<evidence type="ECO:0000313" key="2">
    <source>
        <dbReference type="Proteomes" id="UP000232101"/>
    </source>
</evidence>
<dbReference type="AlphaFoldDB" id="A0A2M9QAS2"/>
<evidence type="ECO:0008006" key="3">
    <source>
        <dbReference type="Google" id="ProtNLM"/>
    </source>
</evidence>
<dbReference type="CDD" id="cd05483">
    <property type="entry name" value="retropepsin_like_bacteria"/>
    <property type="match status" value="1"/>
</dbReference>
<dbReference type="InterPro" id="IPR034122">
    <property type="entry name" value="Retropepsin-like_bacterial"/>
</dbReference>
<sequence length="345" mass="38897">MAAEILKDLYCDSHDHSLRSGCAKILFELFFSKSEWEQLELLGLLDDQSIDQSNRLIARACSKYEQTIFSFLNDEICIPMTVSISGSPTIEIMINGCKKSFWLDTGAGMTVISNALVSDCNINIAKEEEFEVGNSINQNFSADFAIIDSIVIQGLTILNQPTLVLANDLLMIENPKTEEIMKVDGIIGWDIIQHIFLEIDYGRKQVIIQKPQQKDIVENNLFFCGYPILKVKGQNQVPLYFGLYTGAKKTHFGQPLLSKIDDLKIAKRMILSGGLGDVKERELDSIESLIIYLNENQSISLHNVREMLTDLATFFKLDGVFGSDIAKDGRLVIDYTNRKFELVFN</sequence>
<name>A0A2M9QAS2_9BACI</name>
<dbReference type="Proteomes" id="UP000232101">
    <property type="component" value="Unassembled WGS sequence"/>
</dbReference>
<gene>
    <name evidence="1" type="ORF">CWD94_03805</name>
</gene>
<proteinExistence type="predicted"/>
<dbReference type="Gene3D" id="2.40.70.10">
    <property type="entry name" value="Acid Proteases"/>
    <property type="match status" value="1"/>
</dbReference>
<dbReference type="Pfam" id="PF13650">
    <property type="entry name" value="Asp_protease_2"/>
    <property type="match status" value="1"/>
</dbReference>
<accession>A0A2M9QAS2</accession>
<evidence type="ECO:0000313" key="1">
    <source>
        <dbReference type="EMBL" id="PJO45160.1"/>
    </source>
</evidence>